<evidence type="ECO:0000256" key="1">
    <source>
        <dbReference type="ARBA" id="ARBA00022849"/>
    </source>
</evidence>
<feature type="domain" description="Phosphotyrosine protein phosphatase I" evidence="2">
    <location>
        <begin position="4"/>
        <end position="138"/>
    </location>
</feature>
<dbReference type="RefSeq" id="WP_204702441.1">
    <property type="nucleotide sequence ID" value="NZ_JAFBDQ010000015.1"/>
</dbReference>
<protein>
    <submittedName>
        <fullName evidence="3">Arsenate reductase</fullName>
        <ecNumber evidence="3">1.20.4.1</ecNumber>
    </submittedName>
</protein>
<keyword evidence="4" id="KW-1185">Reference proteome</keyword>
<gene>
    <name evidence="3" type="ORF">JOC47_002563</name>
</gene>
<dbReference type="GO" id="GO:0008794">
    <property type="term" value="F:arsenate reductase (glutaredoxin) activity"/>
    <property type="evidence" value="ECO:0007669"/>
    <property type="project" value="UniProtKB-EC"/>
</dbReference>
<dbReference type="AlphaFoldDB" id="A0A938XQN9"/>
<dbReference type="PANTHER" id="PTHR43428:SF1">
    <property type="entry name" value="ARSENATE REDUCTASE"/>
    <property type="match status" value="1"/>
</dbReference>
<organism evidence="3 4">
    <name type="scientific">Halanaerobacter jeridensis</name>
    <dbReference type="NCBI Taxonomy" id="706427"/>
    <lineage>
        <taxon>Bacteria</taxon>
        <taxon>Bacillati</taxon>
        <taxon>Bacillota</taxon>
        <taxon>Clostridia</taxon>
        <taxon>Halanaerobiales</taxon>
        <taxon>Halobacteroidaceae</taxon>
        <taxon>Halanaerobacter</taxon>
    </lineage>
</organism>
<dbReference type="CDD" id="cd16345">
    <property type="entry name" value="LMWP_ArsC"/>
    <property type="match status" value="1"/>
</dbReference>
<reference evidence="3" key="1">
    <citation type="submission" date="2021-01" db="EMBL/GenBank/DDBJ databases">
        <title>Genomic Encyclopedia of Type Strains, Phase IV (KMG-IV): sequencing the most valuable type-strain genomes for metagenomic binning, comparative biology and taxonomic classification.</title>
        <authorList>
            <person name="Goeker M."/>
        </authorList>
    </citation>
    <scope>NUCLEOTIDE SEQUENCE</scope>
    <source>
        <strain evidence="3">DSM 23230</strain>
    </source>
</reference>
<dbReference type="GO" id="GO:0046685">
    <property type="term" value="P:response to arsenic-containing substance"/>
    <property type="evidence" value="ECO:0007669"/>
    <property type="project" value="UniProtKB-KW"/>
</dbReference>
<keyword evidence="3" id="KW-0560">Oxidoreductase</keyword>
<dbReference type="PANTHER" id="PTHR43428">
    <property type="entry name" value="ARSENATE REDUCTASE"/>
    <property type="match status" value="1"/>
</dbReference>
<dbReference type="SMART" id="SM00226">
    <property type="entry name" value="LMWPc"/>
    <property type="match status" value="1"/>
</dbReference>
<evidence type="ECO:0000313" key="3">
    <source>
        <dbReference type="EMBL" id="MBM7557697.1"/>
    </source>
</evidence>
<dbReference type="Proteomes" id="UP000774000">
    <property type="component" value="Unassembled WGS sequence"/>
</dbReference>
<dbReference type="InterPro" id="IPR036196">
    <property type="entry name" value="Ptyr_pPase_sf"/>
</dbReference>
<evidence type="ECO:0000313" key="4">
    <source>
        <dbReference type="Proteomes" id="UP000774000"/>
    </source>
</evidence>
<dbReference type="EMBL" id="JAFBDQ010000015">
    <property type="protein sequence ID" value="MBM7557697.1"/>
    <property type="molecule type" value="Genomic_DNA"/>
</dbReference>
<sequence>MSKAKVLFICTGNSARSQMAEAFLREYDSDNFEAYSGGLKAEGIHPMTKQVMQEVGLDISDQESKEISRFLGKKHFGFLVTVCRKAEKNCPTFPDVSTRLFWDIEDPKAFEGSDEEKLAKFRETRDEVEERVKNFIKEHS</sequence>
<dbReference type="EC" id="1.20.4.1" evidence="3"/>
<proteinExistence type="predicted"/>
<accession>A0A938XQN9</accession>
<dbReference type="InterPro" id="IPR023485">
    <property type="entry name" value="Ptyr_pPase"/>
</dbReference>
<dbReference type="SUPFAM" id="SSF52788">
    <property type="entry name" value="Phosphotyrosine protein phosphatases I"/>
    <property type="match status" value="1"/>
</dbReference>
<dbReference type="Pfam" id="PF01451">
    <property type="entry name" value="LMWPc"/>
    <property type="match status" value="1"/>
</dbReference>
<comment type="caution">
    <text evidence="3">The sequence shown here is derived from an EMBL/GenBank/DDBJ whole genome shotgun (WGS) entry which is preliminary data.</text>
</comment>
<evidence type="ECO:0000259" key="2">
    <source>
        <dbReference type="SMART" id="SM00226"/>
    </source>
</evidence>
<name>A0A938XQN9_9FIRM</name>
<dbReference type="Gene3D" id="3.40.50.2300">
    <property type="match status" value="1"/>
</dbReference>
<keyword evidence="1" id="KW-0059">Arsenical resistance</keyword>